<dbReference type="InterPro" id="IPR003772">
    <property type="entry name" value="YceD"/>
</dbReference>
<dbReference type="OrthoDB" id="9790372at2"/>
<gene>
    <name evidence="1" type="ORF">N866_03720</name>
</gene>
<dbReference type="EMBL" id="AXCW01000139">
    <property type="protein sequence ID" value="EYR63007.1"/>
    <property type="molecule type" value="Genomic_DNA"/>
</dbReference>
<evidence type="ECO:0000313" key="2">
    <source>
        <dbReference type="Proteomes" id="UP000019753"/>
    </source>
</evidence>
<sequence>MERPITADPRSPYVLDTHELARRPGTMRTLQRTVPAPEDLGTAVIGVPAGDDLDLDLRLESVMEGILVSGTVRGRAVGECVRCLEETSADVEVPLQELWYYPDRARVAVETGDDEDEVRELEGELLDVEPAVRDAVVPALPFRPVCSADCPGLCPQCGARLADPENADHTHEVLDPRWSELERMKTLFDDPKES</sequence>
<dbReference type="PANTHER" id="PTHR34374:SF1">
    <property type="entry name" value="LARGE RIBOSOMAL RNA SUBUNIT ACCUMULATION PROTEIN YCED HOMOLOG 1, CHLOROPLASTIC"/>
    <property type="match status" value="1"/>
</dbReference>
<accession>A0A021VVB5</accession>
<dbReference type="Proteomes" id="UP000019753">
    <property type="component" value="Unassembled WGS sequence"/>
</dbReference>
<dbReference type="RefSeq" id="WP_034226759.1">
    <property type="nucleotide sequence ID" value="NZ_AXCW01000139.1"/>
</dbReference>
<keyword evidence="2" id="KW-1185">Reference proteome</keyword>
<name>A0A021VVB5_9CELL</name>
<evidence type="ECO:0000313" key="1">
    <source>
        <dbReference type="EMBL" id="EYR63007.1"/>
    </source>
</evidence>
<proteinExistence type="predicted"/>
<reference evidence="1 2" key="1">
    <citation type="submission" date="2014-01" db="EMBL/GenBank/DDBJ databases">
        <title>Actinotalea ferrariae CF5-4.</title>
        <authorList>
            <person name="Chen F."/>
            <person name="Li Y."/>
            <person name="Wang G."/>
        </authorList>
    </citation>
    <scope>NUCLEOTIDE SEQUENCE [LARGE SCALE GENOMIC DNA]</scope>
    <source>
        <strain evidence="1 2">CF5-4</strain>
    </source>
</reference>
<comment type="caution">
    <text evidence="1">The sequence shown here is derived from an EMBL/GenBank/DDBJ whole genome shotgun (WGS) entry which is preliminary data.</text>
</comment>
<organism evidence="1 2">
    <name type="scientific">Actinotalea ferrariae CF5-4</name>
    <dbReference type="NCBI Taxonomy" id="948458"/>
    <lineage>
        <taxon>Bacteria</taxon>
        <taxon>Bacillati</taxon>
        <taxon>Actinomycetota</taxon>
        <taxon>Actinomycetes</taxon>
        <taxon>Micrococcales</taxon>
        <taxon>Cellulomonadaceae</taxon>
        <taxon>Actinotalea</taxon>
    </lineage>
</organism>
<protein>
    <submittedName>
        <fullName evidence="1">Metal-binding protein</fullName>
    </submittedName>
</protein>
<dbReference type="PANTHER" id="PTHR34374">
    <property type="entry name" value="LARGE RIBOSOMAL RNA SUBUNIT ACCUMULATION PROTEIN YCED HOMOLOG 1, CHLOROPLASTIC"/>
    <property type="match status" value="1"/>
</dbReference>
<dbReference type="AlphaFoldDB" id="A0A021VVB5"/>
<dbReference type="Pfam" id="PF02620">
    <property type="entry name" value="YceD"/>
    <property type="match status" value="1"/>
</dbReference>